<dbReference type="InterPro" id="IPR009081">
    <property type="entry name" value="PP-bd_ACP"/>
</dbReference>
<organism evidence="2 3">
    <name type="scientific">Nonomuraea longicatena</name>
    <dbReference type="NCBI Taxonomy" id="83682"/>
    <lineage>
        <taxon>Bacteria</taxon>
        <taxon>Bacillati</taxon>
        <taxon>Actinomycetota</taxon>
        <taxon>Actinomycetes</taxon>
        <taxon>Streptosporangiales</taxon>
        <taxon>Streptosporangiaceae</taxon>
        <taxon>Nonomuraea</taxon>
    </lineage>
</organism>
<dbReference type="PROSITE" id="PS50075">
    <property type="entry name" value="CARRIER"/>
    <property type="match status" value="1"/>
</dbReference>
<dbReference type="EMBL" id="BAAAHQ010000023">
    <property type="protein sequence ID" value="GAA0936957.1"/>
    <property type="molecule type" value="Genomic_DNA"/>
</dbReference>
<dbReference type="SUPFAM" id="SSF47336">
    <property type="entry name" value="ACP-like"/>
    <property type="match status" value="1"/>
</dbReference>
<feature type="domain" description="Carrier" evidence="1">
    <location>
        <begin position="1"/>
        <end position="77"/>
    </location>
</feature>
<dbReference type="Gene3D" id="1.10.1200.10">
    <property type="entry name" value="ACP-like"/>
    <property type="match status" value="1"/>
</dbReference>
<dbReference type="RefSeq" id="WP_343952015.1">
    <property type="nucleotide sequence ID" value="NZ_BAAAHQ010000023.1"/>
</dbReference>
<reference evidence="3" key="1">
    <citation type="journal article" date="2019" name="Int. J. Syst. Evol. Microbiol.">
        <title>The Global Catalogue of Microorganisms (GCM) 10K type strain sequencing project: providing services to taxonomists for standard genome sequencing and annotation.</title>
        <authorList>
            <consortium name="The Broad Institute Genomics Platform"/>
            <consortium name="The Broad Institute Genome Sequencing Center for Infectious Disease"/>
            <person name="Wu L."/>
            <person name="Ma J."/>
        </authorList>
    </citation>
    <scope>NUCLEOTIDE SEQUENCE [LARGE SCALE GENOMIC DNA]</scope>
    <source>
        <strain evidence="3">JCM 11136</strain>
    </source>
</reference>
<sequence length="84" mass="9244">MSDVRQEVIALLRETLQVEPGEDGSQDLSERGITSFQSVVLLTVLEERYGVTVPDDALDLENFLTVDSIVALVESLLAEAELPR</sequence>
<proteinExistence type="predicted"/>
<dbReference type="Pfam" id="PF00550">
    <property type="entry name" value="PP-binding"/>
    <property type="match status" value="1"/>
</dbReference>
<evidence type="ECO:0000259" key="1">
    <source>
        <dbReference type="PROSITE" id="PS50075"/>
    </source>
</evidence>
<keyword evidence="3" id="KW-1185">Reference proteome</keyword>
<protein>
    <recommendedName>
        <fullName evidence="1">Carrier domain-containing protein</fullName>
    </recommendedName>
</protein>
<dbReference type="Proteomes" id="UP001501578">
    <property type="component" value="Unassembled WGS sequence"/>
</dbReference>
<evidence type="ECO:0000313" key="3">
    <source>
        <dbReference type="Proteomes" id="UP001501578"/>
    </source>
</evidence>
<evidence type="ECO:0000313" key="2">
    <source>
        <dbReference type="EMBL" id="GAA0936957.1"/>
    </source>
</evidence>
<accession>A0ABP4AJN9</accession>
<name>A0ABP4AJN9_9ACTN</name>
<comment type="caution">
    <text evidence="2">The sequence shown here is derived from an EMBL/GenBank/DDBJ whole genome shotgun (WGS) entry which is preliminary data.</text>
</comment>
<gene>
    <name evidence="2" type="ORF">GCM10009560_45990</name>
</gene>
<dbReference type="InterPro" id="IPR036736">
    <property type="entry name" value="ACP-like_sf"/>
</dbReference>